<dbReference type="PANTHER" id="PTHR10192">
    <property type="entry name" value="MOLYBDOPTERIN BIOSYNTHESIS PROTEIN"/>
    <property type="match status" value="1"/>
</dbReference>
<keyword evidence="4 7" id="KW-0500">Molybdenum</keyword>
<dbReference type="InterPro" id="IPR036688">
    <property type="entry name" value="MoeA_C_domain_IV_sf"/>
</dbReference>
<evidence type="ECO:0000256" key="5">
    <source>
        <dbReference type="ARBA" id="ARBA00023150"/>
    </source>
</evidence>
<dbReference type="AlphaFoldDB" id="A0A5B0E8C0"/>
<dbReference type="Gene3D" id="3.40.980.10">
    <property type="entry name" value="MoaB/Mog-like domain"/>
    <property type="match status" value="1"/>
</dbReference>
<dbReference type="InterPro" id="IPR036425">
    <property type="entry name" value="MoaB/Mog-like_dom_sf"/>
</dbReference>
<comment type="pathway">
    <text evidence="2 7">Cofactor biosynthesis; molybdopterin biosynthesis.</text>
</comment>
<dbReference type="SUPFAM" id="SSF63867">
    <property type="entry name" value="MoeA C-terminal domain-like"/>
    <property type="match status" value="1"/>
</dbReference>
<evidence type="ECO:0000256" key="6">
    <source>
        <dbReference type="ARBA" id="ARBA00047317"/>
    </source>
</evidence>
<comment type="function">
    <text evidence="1 7">Catalyzes the insertion of molybdate into adenylated molybdopterin with the concomitant release of AMP.</text>
</comment>
<dbReference type="EC" id="2.10.1.1" evidence="7"/>
<dbReference type="InterPro" id="IPR001453">
    <property type="entry name" value="MoaB/Mog_dom"/>
</dbReference>
<evidence type="ECO:0000313" key="9">
    <source>
        <dbReference type="EMBL" id="KAA0974445.1"/>
    </source>
</evidence>
<dbReference type="GO" id="GO:0061599">
    <property type="term" value="F:molybdopterin molybdotransferase activity"/>
    <property type="evidence" value="ECO:0007669"/>
    <property type="project" value="UniProtKB-UniRule"/>
</dbReference>
<evidence type="ECO:0000256" key="3">
    <source>
        <dbReference type="ARBA" id="ARBA00010763"/>
    </source>
</evidence>
<dbReference type="Pfam" id="PF03453">
    <property type="entry name" value="MoeA_N"/>
    <property type="match status" value="1"/>
</dbReference>
<dbReference type="Gene3D" id="2.170.190.11">
    <property type="entry name" value="Molybdopterin biosynthesis moea protein, domain 3"/>
    <property type="match status" value="1"/>
</dbReference>
<dbReference type="InterPro" id="IPR036135">
    <property type="entry name" value="MoeA_linker/N_sf"/>
</dbReference>
<dbReference type="SUPFAM" id="SSF63882">
    <property type="entry name" value="MoeA N-terminal region -like"/>
    <property type="match status" value="1"/>
</dbReference>
<dbReference type="InterPro" id="IPR005111">
    <property type="entry name" value="MoeA_C_domain_IV"/>
</dbReference>
<dbReference type="Pfam" id="PF00994">
    <property type="entry name" value="MoCF_biosynth"/>
    <property type="match status" value="1"/>
</dbReference>
<keyword evidence="5 7" id="KW-0501">Molybdenum cofactor biosynthesis</keyword>
<protein>
    <recommendedName>
        <fullName evidence="7">Molybdopterin molybdenumtransferase</fullName>
        <ecNumber evidence="7">2.10.1.1</ecNumber>
    </recommendedName>
</protein>
<dbReference type="Pfam" id="PF03454">
    <property type="entry name" value="MoeA_C"/>
    <property type="match status" value="1"/>
</dbReference>
<dbReference type="RefSeq" id="WP_149620410.1">
    <property type="nucleotide sequence ID" value="NZ_VOBL01000018.1"/>
</dbReference>
<evidence type="ECO:0000256" key="2">
    <source>
        <dbReference type="ARBA" id="ARBA00005046"/>
    </source>
</evidence>
<keyword evidence="7 9" id="KW-0808">Transferase</keyword>
<dbReference type="EMBL" id="VOBL01000018">
    <property type="protein sequence ID" value="KAA0974445.1"/>
    <property type="molecule type" value="Genomic_DNA"/>
</dbReference>
<comment type="caution">
    <text evidence="9">The sequence shown here is derived from an EMBL/GenBank/DDBJ whole genome shotgun (WGS) entry which is preliminary data.</text>
</comment>
<dbReference type="NCBIfam" id="NF045515">
    <property type="entry name" value="Glp_gephyrin"/>
    <property type="match status" value="1"/>
</dbReference>
<dbReference type="GO" id="GO:0046872">
    <property type="term" value="F:metal ion binding"/>
    <property type="evidence" value="ECO:0007669"/>
    <property type="project" value="UniProtKB-UniRule"/>
</dbReference>
<keyword evidence="7" id="KW-0479">Metal-binding</keyword>
<organism evidence="9 10">
    <name type="scientific">Paeniglutamicibacter gangotriensis</name>
    <dbReference type="NCBI Taxonomy" id="254787"/>
    <lineage>
        <taxon>Bacteria</taxon>
        <taxon>Bacillati</taxon>
        <taxon>Actinomycetota</taxon>
        <taxon>Actinomycetes</taxon>
        <taxon>Micrococcales</taxon>
        <taxon>Micrococcaceae</taxon>
        <taxon>Paeniglutamicibacter</taxon>
    </lineage>
</organism>
<comment type="catalytic activity">
    <reaction evidence="6">
        <text>adenylyl-molybdopterin + molybdate = Mo-molybdopterin + AMP + H(+)</text>
        <dbReference type="Rhea" id="RHEA:35047"/>
        <dbReference type="ChEBI" id="CHEBI:15378"/>
        <dbReference type="ChEBI" id="CHEBI:36264"/>
        <dbReference type="ChEBI" id="CHEBI:62727"/>
        <dbReference type="ChEBI" id="CHEBI:71302"/>
        <dbReference type="ChEBI" id="CHEBI:456215"/>
        <dbReference type="EC" id="2.10.1.1"/>
    </reaction>
</comment>
<dbReference type="GO" id="GO:0005829">
    <property type="term" value="C:cytosol"/>
    <property type="evidence" value="ECO:0007669"/>
    <property type="project" value="TreeGrafter"/>
</dbReference>
<dbReference type="Gene3D" id="3.90.105.10">
    <property type="entry name" value="Molybdopterin biosynthesis moea protein, domain 2"/>
    <property type="match status" value="1"/>
</dbReference>
<dbReference type="InterPro" id="IPR005110">
    <property type="entry name" value="MoeA_linker/N"/>
</dbReference>
<evidence type="ECO:0000256" key="1">
    <source>
        <dbReference type="ARBA" id="ARBA00002901"/>
    </source>
</evidence>
<dbReference type="SUPFAM" id="SSF53218">
    <property type="entry name" value="Molybdenum cofactor biosynthesis proteins"/>
    <property type="match status" value="1"/>
</dbReference>
<dbReference type="CDD" id="cd00887">
    <property type="entry name" value="MoeA"/>
    <property type="match status" value="1"/>
</dbReference>
<name>A0A5B0E8C0_9MICC</name>
<accession>A0A5B0E8C0</accession>
<evidence type="ECO:0000256" key="7">
    <source>
        <dbReference type="RuleBase" id="RU365090"/>
    </source>
</evidence>
<evidence type="ECO:0000256" key="4">
    <source>
        <dbReference type="ARBA" id="ARBA00022505"/>
    </source>
</evidence>
<evidence type="ECO:0000259" key="8">
    <source>
        <dbReference type="SMART" id="SM00852"/>
    </source>
</evidence>
<reference evidence="9 10" key="1">
    <citation type="submission" date="2019-07" db="EMBL/GenBank/DDBJ databases">
        <title>Analysis of the biochemical properties, biological activity and biotechnological potential of siderophores and biosurfactants produced by Antarctic psychrotolerant bacteria.</title>
        <authorList>
            <person name="Styczynski M."/>
            <person name="Krucon T."/>
            <person name="Decewicz P."/>
            <person name="Dziewit L."/>
        </authorList>
    </citation>
    <scope>NUCLEOTIDE SEQUENCE [LARGE SCALE GENOMIC DNA]</scope>
    <source>
        <strain evidence="9 10">ANT_H27</strain>
    </source>
</reference>
<dbReference type="InterPro" id="IPR038987">
    <property type="entry name" value="MoeA-like"/>
</dbReference>
<dbReference type="UniPathway" id="UPA00344"/>
<dbReference type="SMART" id="SM00852">
    <property type="entry name" value="MoCF_biosynth"/>
    <property type="match status" value="1"/>
</dbReference>
<dbReference type="GO" id="GO:0006777">
    <property type="term" value="P:Mo-molybdopterin cofactor biosynthetic process"/>
    <property type="evidence" value="ECO:0007669"/>
    <property type="project" value="UniProtKB-UniRule"/>
</dbReference>
<gene>
    <name evidence="9" type="ORF">FQ154_15460</name>
</gene>
<proteinExistence type="inferred from homology"/>
<sequence length="418" mass="42336">MTSPFRRSVAEHQDAIEALLSPGLRTLGSEPVALDDALGRTLASDLVAPRALPPWDNSQMDGYAVHSGDLGTGPLQVVAPIAAGQTAPALERGTAAPIMTGAPMPVGSNTVVPIEAAVPDAFPTEHQIAAGFKVKLPGSSAEGAYVRTLGSDIAEGAVVVKAGTRLGPTALGLLAGLGVETVEVLAAPRVLLLSTGDELVAPGAQLGPGQIHDANTTLLRECLRTAGCQVDTAGVLDDSSEHFSRSLASALAAREQEYQLVLSSGGISKGAFDVVKEVLAGHGIGFGSVAMQPGGPQGAGTLALPGTSPVPFIALPGNPVSAYVSFEMFLRPVLAAVLGLPTRIQTTATLTEYLDSLEGKVQIRRGTFANGGFTPLGGASSHLLAALAASNAFLLIDENTTTLPAGSDVQVLIIGDGS</sequence>
<dbReference type="OrthoDB" id="9804758at2"/>
<feature type="domain" description="MoaB/Mog" evidence="8">
    <location>
        <begin position="191"/>
        <end position="336"/>
    </location>
</feature>
<dbReference type="PANTHER" id="PTHR10192:SF5">
    <property type="entry name" value="GEPHYRIN"/>
    <property type="match status" value="1"/>
</dbReference>
<dbReference type="Proteomes" id="UP000323856">
    <property type="component" value="Unassembled WGS sequence"/>
</dbReference>
<keyword evidence="7" id="KW-0460">Magnesium</keyword>
<evidence type="ECO:0000313" key="10">
    <source>
        <dbReference type="Proteomes" id="UP000323856"/>
    </source>
</evidence>
<dbReference type="Gene3D" id="2.40.340.10">
    <property type="entry name" value="MoeA, C-terminal, domain IV"/>
    <property type="match status" value="1"/>
</dbReference>
<comment type="similarity">
    <text evidence="3 7">Belongs to the MoeA family.</text>
</comment>
<comment type="cofactor">
    <cofactor evidence="7">
        <name>Mg(2+)</name>
        <dbReference type="ChEBI" id="CHEBI:18420"/>
    </cofactor>
</comment>